<comment type="caution">
    <text evidence="2">The sequence shown here is derived from an EMBL/GenBank/DDBJ whole genome shotgun (WGS) entry which is preliminary data.</text>
</comment>
<accession>A0A9P7JLP0</accession>
<organism evidence="2 3">
    <name type="scientific">Suillus discolor</name>
    <dbReference type="NCBI Taxonomy" id="1912936"/>
    <lineage>
        <taxon>Eukaryota</taxon>
        <taxon>Fungi</taxon>
        <taxon>Dikarya</taxon>
        <taxon>Basidiomycota</taxon>
        <taxon>Agaricomycotina</taxon>
        <taxon>Agaricomycetes</taxon>
        <taxon>Agaricomycetidae</taxon>
        <taxon>Boletales</taxon>
        <taxon>Suillineae</taxon>
        <taxon>Suillaceae</taxon>
        <taxon>Suillus</taxon>
    </lineage>
</organism>
<feature type="non-terminal residue" evidence="2">
    <location>
        <position position="1"/>
    </location>
</feature>
<proteinExistence type="predicted"/>
<keyword evidence="1" id="KW-0732">Signal</keyword>
<dbReference type="EMBL" id="JABBWM010000144">
    <property type="protein sequence ID" value="KAG2086541.1"/>
    <property type="molecule type" value="Genomic_DNA"/>
</dbReference>
<feature type="signal peptide" evidence="1">
    <location>
        <begin position="1"/>
        <end position="27"/>
    </location>
</feature>
<protein>
    <submittedName>
        <fullName evidence="2">Uncharacterized protein</fullName>
    </submittedName>
</protein>
<evidence type="ECO:0000313" key="2">
    <source>
        <dbReference type="EMBL" id="KAG2086541.1"/>
    </source>
</evidence>
<feature type="chain" id="PRO_5040386349" evidence="1">
    <location>
        <begin position="28"/>
        <end position="76"/>
    </location>
</feature>
<dbReference type="Proteomes" id="UP000823399">
    <property type="component" value="Unassembled WGS sequence"/>
</dbReference>
<evidence type="ECO:0000313" key="3">
    <source>
        <dbReference type="Proteomes" id="UP000823399"/>
    </source>
</evidence>
<sequence length="76" mass="8386">QIMRLSFRVVLAVVAALTASIADSADSECHTADGLCTTNHDCCRGYICMPIALPERDEVSMSSFIQDLWTHRLGRD</sequence>
<name>A0A9P7JLP0_9AGAM</name>
<reference evidence="2" key="1">
    <citation type="journal article" date="2020" name="New Phytol.">
        <title>Comparative genomics reveals dynamic genome evolution in host specialist ectomycorrhizal fungi.</title>
        <authorList>
            <person name="Lofgren L.A."/>
            <person name="Nguyen N.H."/>
            <person name="Vilgalys R."/>
            <person name="Ruytinx J."/>
            <person name="Liao H.L."/>
            <person name="Branco S."/>
            <person name="Kuo A."/>
            <person name="LaButti K."/>
            <person name="Lipzen A."/>
            <person name="Andreopoulos W."/>
            <person name="Pangilinan J."/>
            <person name="Riley R."/>
            <person name="Hundley H."/>
            <person name="Na H."/>
            <person name="Barry K."/>
            <person name="Grigoriev I.V."/>
            <person name="Stajich J.E."/>
            <person name="Kennedy P.G."/>
        </authorList>
    </citation>
    <scope>NUCLEOTIDE SEQUENCE</scope>
    <source>
        <strain evidence="2">FC423</strain>
    </source>
</reference>
<feature type="non-terminal residue" evidence="2">
    <location>
        <position position="76"/>
    </location>
</feature>
<dbReference type="OrthoDB" id="2691154at2759"/>
<dbReference type="RefSeq" id="XP_041284936.1">
    <property type="nucleotide sequence ID" value="XM_041439345.1"/>
</dbReference>
<keyword evidence="3" id="KW-1185">Reference proteome</keyword>
<gene>
    <name evidence="2" type="ORF">F5147DRAFT_728897</name>
</gene>
<dbReference type="GeneID" id="64701604"/>
<dbReference type="AlphaFoldDB" id="A0A9P7JLP0"/>
<evidence type="ECO:0000256" key="1">
    <source>
        <dbReference type="SAM" id="SignalP"/>
    </source>
</evidence>